<dbReference type="EMBL" id="FOFS01000008">
    <property type="protein sequence ID" value="SEQ58453.1"/>
    <property type="molecule type" value="Genomic_DNA"/>
</dbReference>
<proteinExistence type="predicted"/>
<dbReference type="RefSeq" id="WP_093285839.1">
    <property type="nucleotide sequence ID" value="NZ_FOFS01000008.1"/>
</dbReference>
<dbReference type="STRING" id="489703.SAMN04488038_10860"/>
<gene>
    <name evidence="3" type="ORF">SAMN04488038_10860</name>
</gene>
<name>A0A1H9H859_9GAMM</name>
<feature type="compositionally biased region" description="Pro residues" evidence="1">
    <location>
        <begin position="84"/>
        <end position="94"/>
    </location>
</feature>
<evidence type="ECO:0008006" key="5">
    <source>
        <dbReference type="Google" id="ProtNLM"/>
    </source>
</evidence>
<organism evidence="3 4">
    <name type="scientific">Solimonas aquatica</name>
    <dbReference type="NCBI Taxonomy" id="489703"/>
    <lineage>
        <taxon>Bacteria</taxon>
        <taxon>Pseudomonadati</taxon>
        <taxon>Pseudomonadota</taxon>
        <taxon>Gammaproteobacteria</taxon>
        <taxon>Nevskiales</taxon>
        <taxon>Nevskiaceae</taxon>
        <taxon>Solimonas</taxon>
    </lineage>
</organism>
<feature type="region of interest" description="Disordered" evidence="1">
    <location>
        <begin position="26"/>
        <end position="103"/>
    </location>
</feature>
<evidence type="ECO:0000313" key="4">
    <source>
        <dbReference type="Proteomes" id="UP000199233"/>
    </source>
</evidence>
<feature type="signal peptide" evidence="2">
    <location>
        <begin position="1"/>
        <end position="25"/>
    </location>
</feature>
<evidence type="ECO:0000313" key="3">
    <source>
        <dbReference type="EMBL" id="SEQ58453.1"/>
    </source>
</evidence>
<keyword evidence="2" id="KW-0732">Signal</keyword>
<accession>A0A1H9H859</accession>
<reference evidence="3 4" key="1">
    <citation type="submission" date="2016-10" db="EMBL/GenBank/DDBJ databases">
        <authorList>
            <person name="de Groot N.N."/>
        </authorList>
    </citation>
    <scope>NUCLEOTIDE SEQUENCE [LARGE SCALE GENOMIC DNA]</scope>
    <source>
        <strain evidence="3 4">DSM 25927</strain>
    </source>
</reference>
<protein>
    <recommendedName>
        <fullName evidence="5">Lipoprotein</fullName>
    </recommendedName>
</protein>
<dbReference type="Proteomes" id="UP000199233">
    <property type="component" value="Unassembled WGS sequence"/>
</dbReference>
<evidence type="ECO:0000256" key="1">
    <source>
        <dbReference type="SAM" id="MobiDB-lite"/>
    </source>
</evidence>
<feature type="compositionally biased region" description="Basic and acidic residues" evidence="1">
    <location>
        <begin position="66"/>
        <end position="81"/>
    </location>
</feature>
<sequence>MRAPVLIALCGALLLSACSANRRCAGTPSYQKEDTLPAPGAVEGLTVPTSPSALSIPAQPAQSEPFGKKVKDADGRSRYECLDVPPPFNPPPAPAASEKAPKS</sequence>
<dbReference type="AlphaFoldDB" id="A0A1H9H859"/>
<dbReference type="OrthoDB" id="7067971at2"/>
<feature type="chain" id="PRO_5011623147" description="Lipoprotein" evidence="2">
    <location>
        <begin position="26"/>
        <end position="103"/>
    </location>
</feature>
<evidence type="ECO:0000256" key="2">
    <source>
        <dbReference type="SAM" id="SignalP"/>
    </source>
</evidence>
<dbReference type="PROSITE" id="PS51257">
    <property type="entry name" value="PROKAR_LIPOPROTEIN"/>
    <property type="match status" value="1"/>
</dbReference>
<keyword evidence="4" id="KW-1185">Reference proteome</keyword>